<comment type="caution">
    <text evidence="2">The sequence shown here is derived from an EMBL/GenBank/DDBJ whole genome shotgun (WGS) entry which is preliminary data.</text>
</comment>
<evidence type="ECO:0000259" key="1">
    <source>
        <dbReference type="Pfam" id="PF00535"/>
    </source>
</evidence>
<evidence type="ECO:0000313" key="2">
    <source>
        <dbReference type="EMBL" id="TCC93534.1"/>
    </source>
</evidence>
<dbReference type="OrthoDB" id="9802649at2"/>
<proteinExistence type="predicted"/>
<sequence>MSQHTSLVSIALCTYNGEKYLKAQLDSLVIQDYQNLEIIIVDDCSTDNTVSIIKEYQKLRSNITLYINEKNLGFNKNFKKALENCKGDYIAFADQDDMWELNKISKMVENIGDNLLIYHNSAYIDENGIPNGLSKKSHHKFVSGDCAINFLYYNCVSGHACMINKDLLETTPPFPKDFYYDWWFAYTAANTGRINFLNESLVKHRKHSNSSTSADHTDPRSLRLYQFKLFLAHPMTIGSVKEMLLKLIHNYEELRFKKFSLKLFSILIRNAHQLFYIRKKSVYSRLKFLITESTQHQ</sequence>
<dbReference type="RefSeq" id="WP_131551402.1">
    <property type="nucleotide sequence ID" value="NZ_SJSK01000001.1"/>
</dbReference>
<reference evidence="2 3" key="1">
    <citation type="submission" date="2019-02" db="EMBL/GenBank/DDBJ databases">
        <title>Pedobacter sp. RP-1-13 sp. nov., isolated from Arctic soil.</title>
        <authorList>
            <person name="Dahal R.H."/>
        </authorList>
    </citation>
    <scope>NUCLEOTIDE SEQUENCE [LARGE SCALE GENOMIC DNA]</scope>
    <source>
        <strain evidence="2 3">RP-1-13</strain>
    </source>
</reference>
<organism evidence="2 3">
    <name type="scientific">Pedobacter frigiditerrae</name>
    <dbReference type="NCBI Taxonomy" id="2530452"/>
    <lineage>
        <taxon>Bacteria</taxon>
        <taxon>Pseudomonadati</taxon>
        <taxon>Bacteroidota</taxon>
        <taxon>Sphingobacteriia</taxon>
        <taxon>Sphingobacteriales</taxon>
        <taxon>Sphingobacteriaceae</taxon>
        <taxon>Pedobacter</taxon>
    </lineage>
</organism>
<accession>A0A4R0N5J7</accession>
<evidence type="ECO:0000313" key="3">
    <source>
        <dbReference type="Proteomes" id="UP000292884"/>
    </source>
</evidence>
<dbReference type="InterPro" id="IPR001173">
    <property type="entry name" value="Glyco_trans_2-like"/>
</dbReference>
<name>A0A4R0N5J7_9SPHI</name>
<dbReference type="CDD" id="cd04196">
    <property type="entry name" value="GT_2_like_d"/>
    <property type="match status" value="1"/>
</dbReference>
<dbReference type="EMBL" id="SJSK01000001">
    <property type="protein sequence ID" value="TCC93534.1"/>
    <property type="molecule type" value="Genomic_DNA"/>
</dbReference>
<keyword evidence="2" id="KW-0808">Transferase</keyword>
<dbReference type="Gene3D" id="3.90.550.10">
    <property type="entry name" value="Spore Coat Polysaccharide Biosynthesis Protein SpsA, Chain A"/>
    <property type="match status" value="1"/>
</dbReference>
<protein>
    <submittedName>
        <fullName evidence="2">Glycosyltransferase family 2 protein</fullName>
    </submittedName>
</protein>
<dbReference type="Proteomes" id="UP000292884">
    <property type="component" value="Unassembled WGS sequence"/>
</dbReference>
<dbReference type="AlphaFoldDB" id="A0A4R0N5J7"/>
<dbReference type="Pfam" id="PF00535">
    <property type="entry name" value="Glycos_transf_2"/>
    <property type="match status" value="1"/>
</dbReference>
<dbReference type="InterPro" id="IPR029044">
    <property type="entry name" value="Nucleotide-diphossugar_trans"/>
</dbReference>
<dbReference type="PANTHER" id="PTHR22916">
    <property type="entry name" value="GLYCOSYLTRANSFERASE"/>
    <property type="match status" value="1"/>
</dbReference>
<gene>
    <name evidence="2" type="ORF">EZ428_01825</name>
</gene>
<dbReference type="PANTHER" id="PTHR22916:SF3">
    <property type="entry name" value="UDP-GLCNAC:BETAGAL BETA-1,3-N-ACETYLGLUCOSAMINYLTRANSFERASE-LIKE PROTEIN 1"/>
    <property type="match status" value="1"/>
</dbReference>
<dbReference type="SUPFAM" id="SSF53448">
    <property type="entry name" value="Nucleotide-diphospho-sugar transferases"/>
    <property type="match status" value="1"/>
</dbReference>
<feature type="domain" description="Glycosyltransferase 2-like" evidence="1">
    <location>
        <begin position="9"/>
        <end position="167"/>
    </location>
</feature>
<keyword evidence="3" id="KW-1185">Reference proteome</keyword>
<dbReference type="GO" id="GO:0016758">
    <property type="term" value="F:hexosyltransferase activity"/>
    <property type="evidence" value="ECO:0007669"/>
    <property type="project" value="UniProtKB-ARBA"/>
</dbReference>